<dbReference type="EMBL" id="CATNWA010018059">
    <property type="protein sequence ID" value="CAI9605032.1"/>
    <property type="molecule type" value="Genomic_DNA"/>
</dbReference>
<evidence type="ECO:0000313" key="1">
    <source>
        <dbReference type="EMBL" id="CAI9605032.1"/>
    </source>
</evidence>
<dbReference type="Proteomes" id="UP001162483">
    <property type="component" value="Unassembled WGS sequence"/>
</dbReference>
<accession>A0ABN9G9W3</accession>
<evidence type="ECO:0000313" key="2">
    <source>
        <dbReference type="Proteomes" id="UP001162483"/>
    </source>
</evidence>
<organism evidence="1 2">
    <name type="scientific">Staurois parvus</name>
    <dbReference type="NCBI Taxonomy" id="386267"/>
    <lineage>
        <taxon>Eukaryota</taxon>
        <taxon>Metazoa</taxon>
        <taxon>Chordata</taxon>
        <taxon>Craniata</taxon>
        <taxon>Vertebrata</taxon>
        <taxon>Euteleostomi</taxon>
        <taxon>Amphibia</taxon>
        <taxon>Batrachia</taxon>
        <taxon>Anura</taxon>
        <taxon>Neobatrachia</taxon>
        <taxon>Ranoidea</taxon>
        <taxon>Ranidae</taxon>
        <taxon>Staurois</taxon>
    </lineage>
</organism>
<sequence length="33" mass="3510">MTPKSLKLMVLTKNRLCIALCRGGLTTHGAPGQ</sequence>
<comment type="caution">
    <text evidence="1">The sequence shown here is derived from an EMBL/GenBank/DDBJ whole genome shotgun (WGS) entry which is preliminary data.</text>
</comment>
<reference evidence="1" key="1">
    <citation type="submission" date="2023-05" db="EMBL/GenBank/DDBJ databases">
        <authorList>
            <person name="Stuckert A."/>
        </authorList>
    </citation>
    <scope>NUCLEOTIDE SEQUENCE</scope>
</reference>
<protein>
    <submittedName>
        <fullName evidence="1">Uncharacterized protein</fullName>
    </submittedName>
</protein>
<proteinExistence type="predicted"/>
<gene>
    <name evidence="1" type="ORF">SPARVUS_LOCUS13541374</name>
</gene>
<keyword evidence="2" id="KW-1185">Reference proteome</keyword>
<name>A0ABN9G9W3_9NEOB</name>